<keyword evidence="2" id="KW-0812">Transmembrane</keyword>
<dbReference type="STRING" id="1161099.SAMN05444817_102165"/>
<feature type="transmembrane region" description="Helical" evidence="2">
    <location>
        <begin position="464"/>
        <end position="485"/>
    </location>
</feature>
<organism evidence="3 4">
    <name type="scientific">Corynebacterium appendicis CIP 107643</name>
    <dbReference type="NCBI Taxonomy" id="1161099"/>
    <lineage>
        <taxon>Bacteria</taxon>
        <taxon>Bacillati</taxon>
        <taxon>Actinomycetota</taxon>
        <taxon>Actinomycetes</taxon>
        <taxon>Mycobacteriales</taxon>
        <taxon>Corynebacteriaceae</taxon>
        <taxon>Corynebacterium</taxon>
    </lineage>
</organism>
<keyword evidence="4" id="KW-1185">Reference proteome</keyword>
<proteinExistence type="predicted"/>
<dbReference type="AlphaFoldDB" id="A0A1N7IVN0"/>
<dbReference type="InterPro" id="IPR019286">
    <property type="entry name" value="DUF2339_TM"/>
</dbReference>
<keyword evidence="2" id="KW-0472">Membrane</keyword>
<protein>
    <submittedName>
        <fullName evidence="3">Predicted membrane protein</fullName>
    </submittedName>
</protein>
<feature type="transmembrane region" description="Helical" evidence="2">
    <location>
        <begin position="290"/>
        <end position="308"/>
    </location>
</feature>
<reference evidence="4" key="1">
    <citation type="submission" date="2017-01" db="EMBL/GenBank/DDBJ databases">
        <authorList>
            <person name="Varghese N."/>
            <person name="Submissions S."/>
        </authorList>
    </citation>
    <scope>NUCLEOTIDE SEQUENCE [LARGE SCALE GENOMIC DNA]</scope>
    <source>
        <strain evidence="4">DSM 44531</strain>
    </source>
</reference>
<feature type="transmembrane region" description="Helical" evidence="2">
    <location>
        <begin position="497"/>
        <end position="515"/>
    </location>
</feature>
<feature type="transmembrane region" description="Helical" evidence="2">
    <location>
        <begin position="205"/>
        <end position="224"/>
    </location>
</feature>
<feature type="transmembrane region" description="Helical" evidence="2">
    <location>
        <begin position="42"/>
        <end position="61"/>
    </location>
</feature>
<evidence type="ECO:0000256" key="1">
    <source>
        <dbReference type="SAM" id="MobiDB-lite"/>
    </source>
</evidence>
<feature type="transmembrane region" description="Helical" evidence="2">
    <location>
        <begin position="408"/>
        <end position="432"/>
    </location>
</feature>
<feature type="transmembrane region" description="Helical" evidence="2">
    <location>
        <begin position="348"/>
        <end position="365"/>
    </location>
</feature>
<sequence length="680" mass="72371">MKQPLTTEQKVIRAAAVLGSIITFIGASFGVALAIQSGLLGPVGRAVGALLFALILLGIGVRIDIRHGAQPGVTALYATSFLVVLADLAYMTHSQHWLSPTGLNVAALAVWIAFLGMAIWRKNMWLVLCMCIAFLFFAGPIFDHSVANALLPMFYPPLALVCTWIIPSTTTPRLAVATRLLTAAMLIRQLILLSFVTWFQNDLGSVPLVAYVGVFLLIIGDRYFPIRQLSLNTRNFTSIYAPAAVILTSYTVIWWVSPWVPVVVTLAATTLIGVLRFRARDPEQAAHGDVCLSAWLGILPFTFVPVIIDAGATAERRTLPETISVVVFLVVFAAVLVLMRFRAAHKVPLLTAWSVALFFAIHNWIPSTIFSSLARYASAYDLAVGLALIAFLGFAASQFRLWRSLKPAVRNLFAAAGLLFSVVGIVTASTAIGELVSPNCYSKGSSTPEIGLDSACAGPQGFQVGFFVGHMIVSISWMALAAWLIVKRPRPGADPKAARVAGLVIAICATAKLVLFDMASLSGIPRVITFVVCGLLLIAVAVLGEQRNGDSAGRKDVASGSLPANGNAVPNPYDDSATQEGVDPFPNVSSQPAFADAPQPPERRNPGTENPEPRISVAVSRGPEPAPEQKSPQGPFPEHGDMANEKTKTATEHGQAAGNGTPAAREASGRDIAGPEADPR</sequence>
<feature type="transmembrane region" description="Helical" evidence="2">
    <location>
        <begin position="97"/>
        <end position="117"/>
    </location>
</feature>
<feature type="transmembrane region" description="Helical" evidence="2">
    <location>
        <begin position="148"/>
        <end position="166"/>
    </location>
</feature>
<gene>
    <name evidence="3" type="ORF">SAMN05444817_102165</name>
</gene>
<feature type="transmembrane region" description="Helical" evidence="2">
    <location>
        <begin position="377"/>
        <end position="396"/>
    </location>
</feature>
<feature type="compositionally biased region" description="Basic and acidic residues" evidence="1">
    <location>
        <begin position="638"/>
        <end position="651"/>
    </location>
</feature>
<feature type="transmembrane region" description="Helical" evidence="2">
    <location>
        <begin position="527"/>
        <end position="544"/>
    </location>
</feature>
<feature type="transmembrane region" description="Helical" evidence="2">
    <location>
        <begin position="12"/>
        <end position="36"/>
    </location>
</feature>
<name>A0A1N7IVN0_9CORY</name>
<accession>A0A1N7IVN0</accession>
<feature type="transmembrane region" description="Helical" evidence="2">
    <location>
        <begin position="178"/>
        <end position="199"/>
    </location>
</feature>
<dbReference type="Pfam" id="PF10101">
    <property type="entry name" value="DUF2339"/>
    <property type="match status" value="1"/>
</dbReference>
<feature type="transmembrane region" description="Helical" evidence="2">
    <location>
        <begin position="323"/>
        <end position="341"/>
    </location>
</feature>
<feature type="transmembrane region" description="Helical" evidence="2">
    <location>
        <begin position="124"/>
        <end position="142"/>
    </location>
</feature>
<feature type="region of interest" description="Disordered" evidence="1">
    <location>
        <begin position="549"/>
        <end position="680"/>
    </location>
</feature>
<dbReference type="Proteomes" id="UP000186292">
    <property type="component" value="Unassembled WGS sequence"/>
</dbReference>
<evidence type="ECO:0000313" key="3">
    <source>
        <dbReference type="EMBL" id="SIS41165.1"/>
    </source>
</evidence>
<keyword evidence="2" id="KW-1133">Transmembrane helix</keyword>
<dbReference type="EMBL" id="FTOF01000002">
    <property type="protein sequence ID" value="SIS41165.1"/>
    <property type="molecule type" value="Genomic_DNA"/>
</dbReference>
<evidence type="ECO:0000313" key="4">
    <source>
        <dbReference type="Proteomes" id="UP000186292"/>
    </source>
</evidence>
<evidence type="ECO:0000256" key="2">
    <source>
        <dbReference type="SAM" id="Phobius"/>
    </source>
</evidence>
<feature type="transmembrane region" description="Helical" evidence="2">
    <location>
        <begin position="73"/>
        <end position="91"/>
    </location>
</feature>
<feature type="transmembrane region" description="Helical" evidence="2">
    <location>
        <begin position="259"/>
        <end position="278"/>
    </location>
</feature>
<feature type="transmembrane region" description="Helical" evidence="2">
    <location>
        <begin position="236"/>
        <end position="253"/>
    </location>
</feature>